<name>A0ACC0W9A2_9STRA</name>
<organism evidence="1 2">
    <name type="scientific">Peronosclerospora sorghi</name>
    <dbReference type="NCBI Taxonomy" id="230839"/>
    <lineage>
        <taxon>Eukaryota</taxon>
        <taxon>Sar</taxon>
        <taxon>Stramenopiles</taxon>
        <taxon>Oomycota</taxon>
        <taxon>Peronosporomycetes</taxon>
        <taxon>Peronosporales</taxon>
        <taxon>Peronosporaceae</taxon>
        <taxon>Peronosclerospora</taxon>
    </lineage>
</organism>
<gene>
    <name evidence="1" type="ORF">PsorP6_008124</name>
</gene>
<evidence type="ECO:0000313" key="1">
    <source>
        <dbReference type="EMBL" id="KAI9915400.1"/>
    </source>
</evidence>
<evidence type="ECO:0000313" key="2">
    <source>
        <dbReference type="Proteomes" id="UP001163321"/>
    </source>
</evidence>
<sequence length="477" mass="51555">MRPFRTLPLPEDETLQPRLLRVMRNYQIHFGHAPSGIARAPGRVNLIGEHVDYEGYAVLPMAIEQSVCVGFSNVHEDTNVPSGRPILHVRNTKSHYQDVALSIDGNTHEMMKTVDDAGAAWAKYVVCGVLGVRDTHPELFLNKDMTLQFLVDGDIPAGCGLASSSALVVASALATFGALQQSHQALPSRMEVAELCRQAELYVGTMGGGMDQAVACLAERGVAIHLDFATVPLQSTPLRLPIAGASIVVANCLVVAEKAVDAATRFNKRVVECALAAKLIAKKAGIDNWKYMTRLVEVQTVLSRTKERVNFVDLKGRARDCCPLAEYSIVELESEFGEKIQDLFIGSSLEAATKGDTFSSKILHSSYLETHLKNLGKLMTASHYSCRVLYECSCPELDALVDAAITAGALGARLTGAGWGGCIVALLPKADVSTFMKKIQSIYYNKQGIISAQASKIMFEATPSPGADLFEVEKSNP</sequence>
<dbReference type="EMBL" id="CM047582">
    <property type="protein sequence ID" value="KAI9915400.1"/>
    <property type="molecule type" value="Genomic_DNA"/>
</dbReference>
<accession>A0ACC0W9A2</accession>
<comment type="caution">
    <text evidence="1">The sequence shown here is derived from an EMBL/GenBank/DDBJ whole genome shotgun (WGS) entry which is preliminary data.</text>
</comment>
<reference evidence="1 2" key="1">
    <citation type="journal article" date="2022" name="bioRxiv">
        <title>The genome of the oomycete Peronosclerospora sorghi, a cosmopolitan pathogen of maize and sorghum, is inflated with dispersed pseudogenes.</title>
        <authorList>
            <person name="Fletcher K."/>
            <person name="Martin F."/>
            <person name="Isakeit T."/>
            <person name="Cavanaugh K."/>
            <person name="Magill C."/>
            <person name="Michelmore R."/>
        </authorList>
    </citation>
    <scope>NUCLEOTIDE SEQUENCE [LARGE SCALE GENOMIC DNA]</scope>
    <source>
        <strain evidence="1">P6</strain>
    </source>
</reference>
<dbReference type="Proteomes" id="UP001163321">
    <property type="component" value="Chromosome 3"/>
</dbReference>
<proteinExistence type="predicted"/>
<protein>
    <submittedName>
        <fullName evidence="1">Uncharacterized protein</fullName>
    </submittedName>
</protein>
<keyword evidence="2" id="KW-1185">Reference proteome</keyword>